<name>A0A919U4R2_9CELL</name>
<keyword evidence="2" id="KW-1185">Reference proteome</keyword>
<dbReference type="AlphaFoldDB" id="A0A919U4R2"/>
<organism evidence="1 2">
    <name type="scientific">Cellulomonas chitinilytica</name>
    <dbReference type="NCBI Taxonomy" id="398759"/>
    <lineage>
        <taxon>Bacteria</taxon>
        <taxon>Bacillati</taxon>
        <taxon>Actinomycetota</taxon>
        <taxon>Actinomycetes</taxon>
        <taxon>Micrococcales</taxon>
        <taxon>Cellulomonadaceae</taxon>
        <taxon>Cellulomonas</taxon>
    </lineage>
</organism>
<dbReference type="SUPFAM" id="SSF89796">
    <property type="entry name" value="CoA-transferase family III (CaiB/BaiF)"/>
    <property type="match status" value="2"/>
</dbReference>
<dbReference type="Pfam" id="PF02515">
    <property type="entry name" value="CoA_transf_3"/>
    <property type="match status" value="1"/>
</dbReference>
<accession>A0A919U4R2</accession>
<dbReference type="InterPro" id="IPR003673">
    <property type="entry name" value="CoA-Trfase_fam_III"/>
</dbReference>
<gene>
    <name evidence="1" type="ORF">Cch01nite_41330</name>
</gene>
<keyword evidence="1" id="KW-0808">Transferase</keyword>
<evidence type="ECO:0000313" key="1">
    <source>
        <dbReference type="EMBL" id="GIG23409.1"/>
    </source>
</evidence>
<dbReference type="PANTHER" id="PTHR48228">
    <property type="entry name" value="SUCCINYL-COA--D-CITRAMALATE COA-TRANSFERASE"/>
    <property type="match status" value="1"/>
</dbReference>
<dbReference type="InterPro" id="IPR050509">
    <property type="entry name" value="CoA-transferase_III"/>
</dbReference>
<comment type="caution">
    <text evidence="1">The sequence shown here is derived from an EMBL/GenBank/DDBJ whole genome shotgun (WGS) entry which is preliminary data.</text>
</comment>
<reference evidence="1" key="1">
    <citation type="submission" date="2021-01" db="EMBL/GenBank/DDBJ databases">
        <title>Whole genome shotgun sequence of Cellulomonas chitinilytica NBRC 110799.</title>
        <authorList>
            <person name="Komaki H."/>
            <person name="Tamura T."/>
        </authorList>
    </citation>
    <scope>NUCLEOTIDE SEQUENCE</scope>
    <source>
        <strain evidence="1">NBRC 110799</strain>
    </source>
</reference>
<dbReference type="RefSeq" id="WP_203758415.1">
    <property type="nucleotide sequence ID" value="NZ_BONK01000019.1"/>
</dbReference>
<sequence length="432" mass="44372">MVLVPAWAALGGDPALPSLVRSTGDTGLGSVLAVGALALGAVGAQRLAAEELRTGSAPDGPVVLDARHVGIAFRSERFLRVDGHPAGAGFAPLSRFTPAADGWVRLHANYPHHLRALHDALGADPLAVIGTMSATDVEDAVVAAGGVAAAVRTEQEWAASDPGAAVRALPVLRLARVGDGRPRAPRLDGLRVLDLTRVIAGPVGTRTLASYGADVLRLDSPRLPEDPAALLDTGPGKRHARLDLATSDGRERFEDLLDGADVLVQGYRPGALDRFGLSSAALAERRPGLVVVTLSAWGTDGPWAGRRGFDSIVQAATGIADVTRADDGTPGALPAQALDHAAGHLVAAAVMRAVTQTGGGGTWHAHLSLAQLATWLLGAPRSTLPPTAPAPDADPYLVDLDSPTGTVTLVAPPGSPVWRHGPVPSGYDESTW</sequence>
<proteinExistence type="predicted"/>
<dbReference type="EMBL" id="BONK01000019">
    <property type="protein sequence ID" value="GIG23409.1"/>
    <property type="molecule type" value="Genomic_DNA"/>
</dbReference>
<dbReference type="InterPro" id="IPR023606">
    <property type="entry name" value="CoA-Trfase_III_dom_1_sf"/>
</dbReference>
<dbReference type="PANTHER" id="PTHR48228:SF4">
    <property type="entry name" value="BLR3030 PROTEIN"/>
    <property type="match status" value="1"/>
</dbReference>
<dbReference type="Gene3D" id="3.40.50.10540">
    <property type="entry name" value="Crotonobetainyl-coa:carnitine coa-transferase, domain 1"/>
    <property type="match status" value="1"/>
</dbReference>
<dbReference type="GO" id="GO:0016740">
    <property type="term" value="F:transferase activity"/>
    <property type="evidence" value="ECO:0007669"/>
    <property type="project" value="UniProtKB-KW"/>
</dbReference>
<evidence type="ECO:0000313" key="2">
    <source>
        <dbReference type="Proteomes" id="UP000632740"/>
    </source>
</evidence>
<protein>
    <submittedName>
        <fullName evidence="1">CoA transferase</fullName>
    </submittedName>
</protein>
<dbReference type="Proteomes" id="UP000632740">
    <property type="component" value="Unassembled WGS sequence"/>
</dbReference>